<keyword evidence="2" id="KW-0472">Membrane</keyword>
<evidence type="ECO:0000256" key="2">
    <source>
        <dbReference type="SAM" id="Phobius"/>
    </source>
</evidence>
<accession>A0A3N0V236</accession>
<reference evidence="3 4" key="1">
    <citation type="submission" date="2018-10" db="EMBL/GenBank/DDBJ databases">
        <authorList>
            <person name="Chen W.-M."/>
        </authorList>
    </citation>
    <scope>NUCLEOTIDE SEQUENCE [LARGE SCALE GENOMIC DNA]</scope>
    <source>
        <strain evidence="3 4">H-5</strain>
    </source>
</reference>
<dbReference type="InterPro" id="IPR007470">
    <property type="entry name" value="HemX"/>
</dbReference>
<keyword evidence="2" id="KW-1133">Transmembrane helix</keyword>
<organism evidence="3 4">
    <name type="scientific">Pseudomethylobacillus aquaticus</name>
    <dbReference type="NCBI Taxonomy" id="2676064"/>
    <lineage>
        <taxon>Bacteria</taxon>
        <taxon>Pseudomonadati</taxon>
        <taxon>Pseudomonadota</taxon>
        <taxon>Betaproteobacteria</taxon>
        <taxon>Nitrosomonadales</taxon>
        <taxon>Methylophilaceae</taxon>
        <taxon>Pseudomethylobacillus</taxon>
    </lineage>
</organism>
<keyword evidence="4" id="KW-1185">Reference proteome</keyword>
<evidence type="ECO:0000313" key="3">
    <source>
        <dbReference type="EMBL" id="ROH86867.1"/>
    </source>
</evidence>
<keyword evidence="2" id="KW-0812">Transmembrane</keyword>
<proteinExistence type="predicted"/>
<comment type="caution">
    <text evidence="3">The sequence shown here is derived from an EMBL/GenBank/DDBJ whole genome shotgun (WGS) entry which is preliminary data.</text>
</comment>
<keyword evidence="1" id="KW-0175">Coiled coil</keyword>
<evidence type="ECO:0000313" key="4">
    <source>
        <dbReference type="Proteomes" id="UP000275137"/>
    </source>
</evidence>
<name>A0A3N0V236_9PROT</name>
<feature type="transmembrane region" description="Helical" evidence="2">
    <location>
        <begin position="29"/>
        <end position="46"/>
    </location>
</feature>
<protein>
    <submittedName>
        <fullName evidence="3">Heme biosynthesis operon protein HemX</fullName>
    </submittedName>
</protein>
<dbReference type="Proteomes" id="UP000275137">
    <property type="component" value="Unassembled WGS sequence"/>
</dbReference>
<gene>
    <name evidence="3" type="ORF">ED236_03945</name>
</gene>
<dbReference type="EMBL" id="RJVP01000002">
    <property type="protein sequence ID" value="ROH86867.1"/>
    <property type="molecule type" value="Genomic_DNA"/>
</dbReference>
<dbReference type="PANTHER" id="PTHR38043">
    <property type="entry name" value="PROTEIN HEMX"/>
    <property type="match status" value="1"/>
</dbReference>
<evidence type="ECO:0000256" key="1">
    <source>
        <dbReference type="SAM" id="Coils"/>
    </source>
</evidence>
<dbReference type="Pfam" id="PF04375">
    <property type="entry name" value="HemX"/>
    <property type="match status" value="1"/>
</dbReference>
<dbReference type="AlphaFoldDB" id="A0A3N0V236"/>
<dbReference type="PANTHER" id="PTHR38043:SF1">
    <property type="entry name" value="PROTEIN HEMX"/>
    <property type="match status" value="1"/>
</dbReference>
<sequence length="356" mass="39708">MTQESTEIVASEVVVSASRPSISSSAGRFALILVVLALGLMAWMWWASNQRAQQLEQSLAVRLDDFNARTQETLTIAKLAEERSVTLAARAEMLEQRLAESRGQQEALQTLYYELANNREERIISEVEQLVIIASQQLHLASNVRSALLALQTAESRLQQLNTPQVIPLRKAVGQDIQRLQALPTVDTVGISLKLEGLADSADILPLVSERHPKATALATGPSLAGNTWQRLGAEIWHDLKQMIRLERVDRPEPPLLAPEQHFFLRENFKLRLLTARLALLQHDEATYRADLQAAEKWLAAYFDLREISTNNALTTLKQLSASTIVIDLPDINETLGLVSKYKLSLERSPGQEARS</sequence>
<dbReference type="RefSeq" id="WP_123236675.1">
    <property type="nucleotide sequence ID" value="NZ_RJVP01000002.1"/>
</dbReference>
<feature type="coiled-coil region" evidence="1">
    <location>
        <begin position="77"/>
        <end position="111"/>
    </location>
</feature>